<dbReference type="PROSITE" id="PS51352">
    <property type="entry name" value="THIOREDOXIN_2"/>
    <property type="match status" value="1"/>
</dbReference>
<dbReference type="InterPro" id="IPR036249">
    <property type="entry name" value="Thioredoxin-like_sf"/>
</dbReference>
<dbReference type="GO" id="GO:0140824">
    <property type="term" value="F:thioredoxin-dependent peroxiredoxin activity"/>
    <property type="evidence" value="ECO:0007669"/>
    <property type="project" value="UniProtKB-EC"/>
</dbReference>
<sequence>MNNTYGIAGKTAPGLHATRWVDANGKPIDKPDANAFKNRFIVLYCFQSWCPGCHSSGLPALQKMTNALKENDNIAFIAIQTVFEGFEENTYEKMLEVKEQYKLSIPFGHDAGADGHSTSDMMRTYKTGGTPWFIFIDQQNKVVFNDFHLNVDAAISFLKTIQ</sequence>
<keyword evidence="3" id="KW-1185">Reference proteome</keyword>
<dbReference type="InterPro" id="IPR013740">
    <property type="entry name" value="Redoxin"/>
</dbReference>
<organism evidence="2 3">
    <name type="scientific">Aquimarina hainanensis</name>
    <dbReference type="NCBI Taxonomy" id="1578017"/>
    <lineage>
        <taxon>Bacteria</taxon>
        <taxon>Pseudomonadati</taxon>
        <taxon>Bacteroidota</taxon>
        <taxon>Flavobacteriia</taxon>
        <taxon>Flavobacteriales</taxon>
        <taxon>Flavobacteriaceae</taxon>
        <taxon>Aquimarina</taxon>
    </lineage>
</organism>
<evidence type="ECO:0000313" key="3">
    <source>
        <dbReference type="Proteomes" id="UP001597459"/>
    </source>
</evidence>
<dbReference type="RefSeq" id="WP_378254587.1">
    <property type="nucleotide sequence ID" value="NZ_JBHSJV010000001.1"/>
</dbReference>
<dbReference type="SUPFAM" id="SSF52833">
    <property type="entry name" value="Thioredoxin-like"/>
    <property type="match status" value="1"/>
</dbReference>
<dbReference type="Proteomes" id="UP001597459">
    <property type="component" value="Unassembled WGS sequence"/>
</dbReference>
<dbReference type="Gene3D" id="3.40.30.10">
    <property type="entry name" value="Glutaredoxin"/>
    <property type="match status" value="1"/>
</dbReference>
<accession>A0ABW5ND84</accession>
<gene>
    <name evidence="2" type="ORF">ACFSTE_17055</name>
</gene>
<dbReference type="PANTHER" id="PTHR42852:SF13">
    <property type="entry name" value="PROTEIN DIPZ"/>
    <property type="match status" value="1"/>
</dbReference>
<dbReference type="EMBL" id="JBHULX010000039">
    <property type="protein sequence ID" value="MFD2592548.1"/>
    <property type="molecule type" value="Genomic_DNA"/>
</dbReference>
<dbReference type="PANTHER" id="PTHR42852">
    <property type="entry name" value="THIOL:DISULFIDE INTERCHANGE PROTEIN DSBE"/>
    <property type="match status" value="1"/>
</dbReference>
<keyword evidence="2" id="KW-0560">Oxidoreductase</keyword>
<evidence type="ECO:0000313" key="2">
    <source>
        <dbReference type="EMBL" id="MFD2592548.1"/>
    </source>
</evidence>
<name>A0ABW5ND84_9FLAO</name>
<dbReference type="EC" id="1.11.1.24" evidence="2"/>
<comment type="caution">
    <text evidence="2">The sequence shown here is derived from an EMBL/GenBank/DDBJ whole genome shotgun (WGS) entry which is preliminary data.</text>
</comment>
<protein>
    <submittedName>
        <fullName evidence="2">Peroxiredoxin family protein</fullName>
        <ecNumber evidence="2">1.11.1.24</ecNumber>
    </submittedName>
</protein>
<reference evidence="3" key="1">
    <citation type="journal article" date="2019" name="Int. J. Syst. Evol. Microbiol.">
        <title>The Global Catalogue of Microorganisms (GCM) 10K type strain sequencing project: providing services to taxonomists for standard genome sequencing and annotation.</title>
        <authorList>
            <consortium name="The Broad Institute Genomics Platform"/>
            <consortium name="The Broad Institute Genome Sequencing Center for Infectious Disease"/>
            <person name="Wu L."/>
            <person name="Ma J."/>
        </authorList>
    </citation>
    <scope>NUCLEOTIDE SEQUENCE [LARGE SCALE GENOMIC DNA]</scope>
    <source>
        <strain evidence="3">KCTC 42423</strain>
    </source>
</reference>
<feature type="domain" description="Thioredoxin" evidence="1">
    <location>
        <begin position="6"/>
        <end position="162"/>
    </location>
</feature>
<keyword evidence="2" id="KW-0575">Peroxidase</keyword>
<evidence type="ECO:0000259" key="1">
    <source>
        <dbReference type="PROSITE" id="PS51352"/>
    </source>
</evidence>
<dbReference type="InterPro" id="IPR013766">
    <property type="entry name" value="Thioredoxin_domain"/>
</dbReference>
<dbReference type="Pfam" id="PF08534">
    <property type="entry name" value="Redoxin"/>
    <property type="match status" value="1"/>
</dbReference>
<proteinExistence type="predicted"/>
<dbReference type="InterPro" id="IPR050553">
    <property type="entry name" value="Thioredoxin_ResA/DsbE_sf"/>
</dbReference>